<keyword evidence="3" id="KW-0004">4Fe-4S</keyword>
<dbReference type="Pfam" id="PF01314">
    <property type="entry name" value="AFOR_C"/>
    <property type="match status" value="1"/>
</dbReference>
<dbReference type="InterPro" id="IPR013984">
    <property type="entry name" value="Ald_Fedxn_OxRdtase_dom2"/>
</dbReference>
<dbReference type="GO" id="GO:0051539">
    <property type="term" value="F:4 iron, 4 sulfur cluster binding"/>
    <property type="evidence" value="ECO:0007669"/>
    <property type="project" value="UniProtKB-KW"/>
</dbReference>
<keyword evidence="7" id="KW-0411">Iron-sulfur</keyword>
<keyword evidence="6" id="KW-0408">Iron</keyword>
<comment type="cofactor">
    <cofactor evidence="8">
        <name>tungstopterin</name>
        <dbReference type="ChEBI" id="CHEBI:30402"/>
    </cofactor>
</comment>
<evidence type="ECO:0000259" key="9">
    <source>
        <dbReference type="SMART" id="SM00790"/>
    </source>
</evidence>
<dbReference type="SMART" id="SM00790">
    <property type="entry name" value="AFOR_N"/>
    <property type="match status" value="1"/>
</dbReference>
<dbReference type="SUPFAM" id="SSF56228">
    <property type="entry name" value="Aldehyde ferredoxin oxidoreductase, N-terminal domain"/>
    <property type="match status" value="1"/>
</dbReference>
<keyword evidence="11" id="KW-1185">Reference proteome</keyword>
<evidence type="ECO:0000313" key="10">
    <source>
        <dbReference type="EMBL" id="QGY41778.1"/>
    </source>
</evidence>
<evidence type="ECO:0000256" key="2">
    <source>
        <dbReference type="ARBA" id="ARBA00011032"/>
    </source>
</evidence>
<comment type="cofactor">
    <cofactor evidence="1">
        <name>[4Fe-4S] cluster</name>
        <dbReference type="ChEBI" id="CHEBI:49883"/>
    </cofactor>
</comment>
<dbReference type="Proteomes" id="UP000428328">
    <property type="component" value="Chromosome"/>
</dbReference>
<dbReference type="EMBL" id="CP046400">
    <property type="protein sequence ID" value="QGY41778.1"/>
    <property type="molecule type" value="Genomic_DNA"/>
</dbReference>
<proteinExistence type="inferred from homology"/>
<dbReference type="RefSeq" id="WP_158950355.1">
    <property type="nucleotide sequence ID" value="NZ_CP046400.1"/>
</dbReference>
<dbReference type="Gene3D" id="3.60.9.10">
    <property type="entry name" value="Aldehyde ferredoxin oxidoreductase, N-terminal domain"/>
    <property type="match status" value="1"/>
</dbReference>
<dbReference type="Gene3D" id="1.10.599.10">
    <property type="entry name" value="Aldehyde Ferredoxin Oxidoreductase Protein, subunit A, domain 3"/>
    <property type="match status" value="1"/>
</dbReference>
<dbReference type="InterPro" id="IPR001203">
    <property type="entry name" value="OxRdtase_Ald_Fedxn_C"/>
</dbReference>
<dbReference type="InterPro" id="IPR036503">
    <property type="entry name" value="Ald_Fedxn_OxRdtase_N_sf"/>
</dbReference>
<dbReference type="PANTHER" id="PTHR30038">
    <property type="entry name" value="ALDEHYDE FERREDOXIN OXIDOREDUCTASE"/>
    <property type="match status" value="1"/>
</dbReference>
<dbReference type="Gene3D" id="1.10.569.10">
    <property type="entry name" value="Aldehyde Ferredoxin Oxidoreductase Protein, subunit A, domain 2"/>
    <property type="match status" value="1"/>
</dbReference>
<reference evidence="10 11" key="1">
    <citation type="submission" date="2019-11" db="EMBL/GenBank/DDBJ databases">
        <authorList>
            <person name="Zheng R.K."/>
            <person name="Sun C.M."/>
        </authorList>
    </citation>
    <scope>NUCLEOTIDE SEQUENCE [LARGE SCALE GENOMIC DNA]</scope>
    <source>
        <strain evidence="10 11">SRB007</strain>
    </source>
</reference>
<evidence type="ECO:0000256" key="3">
    <source>
        <dbReference type="ARBA" id="ARBA00022485"/>
    </source>
</evidence>
<protein>
    <submittedName>
        <fullName evidence="10">Aldehyde ferredoxin oxidoreductase</fullName>
    </submittedName>
</protein>
<evidence type="ECO:0000256" key="8">
    <source>
        <dbReference type="ARBA" id="ARBA00049934"/>
    </source>
</evidence>
<evidence type="ECO:0000256" key="7">
    <source>
        <dbReference type="ARBA" id="ARBA00023014"/>
    </source>
</evidence>
<dbReference type="InterPro" id="IPR013985">
    <property type="entry name" value="Ald_Fedxn_OxRdtase_dom3"/>
</dbReference>
<dbReference type="AlphaFoldDB" id="A0A6I6JLB8"/>
<evidence type="ECO:0000256" key="6">
    <source>
        <dbReference type="ARBA" id="ARBA00023004"/>
    </source>
</evidence>
<evidence type="ECO:0000256" key="1">
    <source>
        <dbReference type="ARBA" id="ARBA00001966"/>
    </source>
</evidence>
<evidence type="ECO:0000256" key="5">
    <source>
        <dbReference type="ARBA" id="ARBA00023002"/>
    </source>
</evidence>
<name>A0A6I6JLB8_9BACT</name>
<keyword evidence="4" id="KW-0479">Metal-binding</keyword>
<feature type="domain" description="Aldehyde ferredoxin oxidoreductase N-terminal" evidence="9">
    <location>
        <begin position="8"/>
        <end position="203"/>
    </location>
</feature>
<dbReference type="SUPFAM" id="SSF48310">
    <property type="entry name" value="Aldehyde ferredoxin oxidoreductase, C-terminal domains"/>
    <property type="match status" value="1"/>
</dbReference>
<evidence type="ECO:0000313" key="11">
    <source>
        <dbReference type="Proteomes" id="UP000428328"/>
    </source>
</evidence>
<dbReference type="GO" id="GO:0046872">
    <property type="term" value="F:metal ion binding"/>
    <property type="evidence" value="ECO:0007669"/>
    <property type="project" value="UniProtKB-KW"/>
</dbReference>
<gene>
    <name evidence="10" type="ORF">GM415_17165</name>
</gene>
<dbReference type="KEGG" id="psel:GM415_17165"/>
<dbReference type="PANTHER" id="PTHR30038:SF0">
    <property type="entry name" value="TUNGSTEN-CONTAINING ALDEHYDE FERREDOXIN OXIDOREDUCTASE"/>
    <property type="match status" value="1"/>
</dbReference>
<dbReference type="InterPro" id="IPR036021">
    <property type="entry name" value="Tungsten_al_ferr_oxy-like_C"/>
</dbReference>
<dbReference type="GO" id="GO:0016625">
    <property type="term" value="F:oxidoreductase activity, acting on the aldehyde or oxo group of donors, iron-sulfur protein as acceptor"/>
    <property type="evidence" value="ECO:0007669"/>
    <property type="project" value="InterPro"/>
</dbReference>
<organism evidence="10 11">
    <name type="scientific">Pseudodesulfovibrio cashew</name>
    <dbReference type="NCBI Taxonomy" id="2678688"/>
    <lineage>
        <taxon>Bacteria</taxon>
        <taxon>Pseudomonadati</taxon>
        <taxon>Thermodesulfobacteriota</taxon>
        <taxon>Desulfovibrionia</taxon>
        <taxon>Desulfovibrionales</taxon>
        <taxon>Desulfovibrionaceae</taxon>
    </lineage>
</organism>
<comment type="similarity">
    <text evidence="2">Belongs to the AOR/FOR family.</text>
</comment>
<dbReference type="GO" id="GO:0009055">
    <property type="term" value="F:electron transfer activity"/>
    <property type="evidence" value="ECO:0007669"/>
    <property type="project" value="InterPro"/>
</dbReference>
<dbReference type="Pfam" id="PF02730">
    <property type="entry name" value="AFOR_N"/>
    <property type="match status" value="1"/>
</dbReference>
<accession>A0A6I6JLB8</accession>
<sequence>MSAPLYGWTGKVLHIDLTTREAVAQYPPRALYETWLGGRGLAGYFLRPHCTLEATDPDLPIAIFAGPLGGTDAPTSCRAFMVSRSPLTGGVLDCAVGGNLADHLKRAGWDGLVITGRSTAPCAILIENEDVSIEDTDLWGETCATVFDRMDDDRSTAAIGPAAENGAPIASVVVDRHHAASRGGMGLNWAAKNLKYLSVRGTGAVPVHDEQALAEAREAILRLTAASPALLGQHGFSNHGTAALYDLIDSRRMMPTDNFRKTRFDGAARLNAVAFERTFAPHAHGCAGCHIRCKRVAADGRTMPEYEATAHFTALIGNSDPELVMQANDICGRFGLDPVSAGATLACRREITGEDFSPASLLKELYEMTEGGFLGNGSLDFAESCEQAELSMSVKGLELPAYDPRGAYGLALAYAVNTRGGCHGHAYPLSHEIFRKPVATDRFSFSGKARIIKLAEDQIAAADSLGVCRFTLLGAGLEEYAKAFAAVTGTPLSAQAMLDTGERINYRDRIMNAANGFDACDDDLPPRFFNEEGSSGGGVAIRPLDRQQFLEARANYYRVRGLDEEGRPTAKTTRRLALEMEP</sequence>
<keyword evidence="5" id="KW-0560">Oxidoreductase</keyword>
<dbReference type="InterPro" id="IPR051919">
    <property type="entry name" value="W-dependent_AOR"/>
</dbReference>
<evidence type="ECO:0000256" key="4">
    <source>
        <dbReference type="ARBA" id="ARBA00022723"/>
    </source>
</evidence>
<dbReference type="InterPro" id="IPR013983">
    <property type="entry name" value="Ald_Fedxn_OxRdtase_N"/>
</dbReference>